<evidence type="ECO:0000313" key="2">
    <source>
        <dbReference type="EMBL" id="OWY97839.1"/>
    </source>
</evidence>
<feature type="compositionally biased region" description="Polar residues" evidence="1">
    <location>
        <begin position="1"/>
        <end position="18"/>
    </location>
</feature>
<dbReference type="OrthoDB" id="102624at2759"/>
<keyword evidence="3" id="KW-1185">Reference proteome</keyword>
<protein>
    <submittedName>
        <fullName evidence="2">Uncharacterized protein</fullName>
    </submittedName>
</protein>
<name>A0A225V097_9STRA</name>
<comment type="caution">
    <text evidence="2">The sequence shown here is derived from an EMBL/GenBank/DDBJ whole genome shotgun (WGS) entry which is preliminary data.</text>
</comment>
<feature type="region of interest" description="Disordered" evidence="1">
    <location>
        <begin position="46"/>
        <end position="76"/>
    </location>
</feature>
<accession>A0A225V097</accession>
<dbReference type="Proteomes" id="UP000198211">
    <property type="component" value="Unassembled WGS sequence"/>
</dbReference>
<sequence length="186" mass="21064">MNHTVRLVTNQPTSSCEVSKTKMHPAQEEITPHPSFASRMIRLVFKRRQPTKSTEQRAKSWPGRPESIPGPVSDSCQSSAMISTPNNFSSSQMCTTQTTSTRSSRIRKRTADKVYDETDWRQRQTYCANCEQLFFTFLSTLSNGADRFCCLDCKTNFEFVTRLQNIVDLGFGEVCMSSSGWSGSSW</sequence>
<organism evidence="2 3">
    <name type="scientific">Phytophthora megakarya</name>
    <dbReference type="NCBI Taxonomy" id="4795"/>
    <lineage>
        <taxon>Eukaryota</taxon>
        <taxon>Sar</taxon>
        <taxon>Stramenopiles</taxon>
        <taxon>Oomycota</taxon>
        <taxon>Peronosporomycetes</taxon>
        <taxon>Peronosporales</taxon>
        <taxon>Peronosporaceae</taxon>
        <taxon>Phytophthora</taxon>
    </lineage>
</organism>
<feature type="region of interest" description="Disordered" evidence="1">
    <location>
        <begin position="1"/>
        <end position="26"/>
    </location>
</feature>
<proteinExistence type="predicted"/>
<evidence type="ECO:0000313" key="3">
    <source>
        <dbReference type="Proteomes" id="UP000198211"/>
    </source>
</evidence>
<evidence type="ECO:0000256" key="1">
    <source>
        <dbReference type="SAM" id="MobiDB-lite"/>
    </source>
</evidence>
<dbReference type="AlphaFoldDB" id="A0A225V097"/>
<gene>
    <name evidence="2" type="ORF">PHMEG_00031530</name>
</gene>
<reference evidence="3" key="1">
    <citation type="submission" date="2017-03" db="EMBL/GenBank/DDBJ databases">
        <title>Phytopthora megakarya and P. palmivora, two closely related causual agents of cacao black pod achieved similar genome size and gene model numbers by different mechanisms.</title>
        <authorList>
            <person name="Ali S."/>
            <person name="Shao J."/>
            <person name="Larry D.J."/>
            <person name="Kronmiller B."/>
            <person name="Shen D."/>
            <person name="Strem M.D."/>
            <person name="Melnick R.L."/>
            <person name="Guiltinan M.J."/>
            <person name="Tyler B.M."/>
            <person name="Meinhardt L.W."/>
            <person name="Bailey B.A."/>
        </authorList>
    </citation>
    <scope>NUCLEOTIDE SEQUENCE [LARGE SCALE GENOMIC DNA]</scope>
    <source>
        <strain evidence="3">zdho120</strain>
    </source>
</reference>
<dbReference type="EMBL" id="NBNE01010016">
    <property type="protein sequence ID" value="OWY97839.1"/>
    <property type="molecule type" value="Genomic_DNA"/>
</dbReference>